<sequence>MLRRLFSTVRMLPGLVSNGWVRQYEDARIILEQNGDLHYLNVSGRMQRILVRGGILATGAMLVAIAVLFATSISLMLSRAKLERSHEEVYRALLSSASDSEGTDQLSMSDEQMVSLAQTIRDRDMSIRRFVDTSMVAVSQENVTMKSQLESSGLTEKIVKIIQQNAANGGFNLEDDVKSNPLLRGKVADELSTNRGLREVLYALPSVMPVPNYSVTSDFGVRRHPISGQTHFHTGLDLLSQTGDEKVHPVKPGVVVLAQFHTQYGNTVVVRHTNGVESLYAHLANIEVKLGDKVTNESVLGNIGSTGSSSTGKHLHLEILIGGYPVNPQKVIRTAQYVQQIQNQQR</sequence>
<name>A0A315ENQ5_9BURK</name>
<dbReference type="InterPro" id="IPR016047">
    <property type="entry name" value="M23ase_b-sheet_dom"/>
</dbReference>
<dbReference type="Proteomes" id="UP000251341">
    <property type="component" value="Unassembled WGS sequence"/>
</dbReference>
<keyword evidence="5" id="KW-1185">Reference proteome</keyword>
<comment type="caution">
    <text evidence="4">The sequence shown here is derived from an EMBL/GenBank/DDBJ whole genome shotgun (WGS) entry which is preliminary data.</text>
</comment>
<dbReference type="InterPro" id="IPR011055">
    <property type="entry name" value="Dup_hybrid_motif"/>
</dbReference>
<feature type="domain" description="M23ase beta-sheet core" evidence="3">
    <location>
        <begin position="232"/>
        <end position="328"/>
    </location>
</feature>
<keyword evidence="2" id="KW-0812">Transmembrane</keyword>
<dbReference type="CDD" id="cd12797">
    <property type="entry name" value="M23_peptidase"/>
    <property type="match status" value="1"/>
</dbReference>
<dbReference type="PANTHER" id="PTHR21666:SF289">
    <property type="entry name" value="L-ALA--D-GLU ENDOPEPTIDASE"/>
    <property type="match status" value="1"/>
</dbReference>
<dbReference type="InterPro" id="IPR050570">
    <property type="entry name" value="Cell_wall_metabolism_enzyme"/>
</dbReference>
<gene>
    <name evidence="4" type="ORF">B9Z44_01795</name>
</gene>
<dbReference type="GO" id="GO:0004222">
    <property type="term" value="F:metalloendopeptidase activity"/>
    <property type="evidence" value="ECO:0007669"/>
    <property type="project" value="TreeGrafter"/>
</dbReference>
<dbReference type="AlphaFoldDB" id="A0A315ENQ5"/>
<evidence type="ECO:0000259" key="3">
    <source>
        <dbReference type="Pfam" id="PF01551"/>
    </source>
</evidence>
<proteinExistence type="predicted"/>
<evidence type="ECO:0000256" key="2">
    <source>
        <dbReference type="SAM" id="Phobius"/>
    </source>
</evidence>
<accession>A0A315ENQ5</accession>
<dbReference type="PANTHER" id="PTHR21666">
    <property type="entry name" value="PEPTIDASE-RELATED"/>
    <property type="match status" value="1"/>
</dbReference>
<dbReference type="SUPFAM" id="SSF51261">
    <property type="entry name" value="Duplicated hybrid motif"/>
    <property type="match status" value="1"/>
</dbReference>
<dbReference type="Pfam" id="PF01551">
    <property type="entry name" value="Peptidase_M23"/>
    <property type="match status" value="1"/>
</dbReference>
<evidence type="ECO:0000313" key="5">
    <source>
        <dbReference type="Proteomes" id="UP000251341"/>
    </source>
</evidence>
<dbReference type="Gene3D" id="2.70.70.10">
    <property type="entry name" value="Glucose Permease (Domain IIA)"/>
    <property type="match status" value="1"/>
</dbReference>
<keyword evidence="2" id="KW-0472">Membrane</keyword>
<protein>
    <recommendedName>
        <fullName evidence="3">M23ase beta-sheet core domain-containing protein</fullName>
    </recommendedName>
</protein>
<reference evidence="4 5" key="1">
    <citation type="submission" date="2017-04" db="EMBL/GenBank/DDBJ databases">
        <title>Unexpected and diverse lifestyles within the genus Limnohabitans.</title>
        <authorList>
            <person name="Kasalicky V."/>
            <person name="Mehrshad M."/>
            <person name="Andrei S.-A."/>
            <person name="Salcher M."/>
            <person name="Kratochvilova H."/>
            <person name="Simek K."/>
            <person name="Ghai R."/>
        </authorList>
    </citation>
    <scope>NUCLEOTIDE SEQUENCE [LARGE SCALE GENOMIC DNA]</scope>
    <source>
        <strain evidence="4 5">MWH-C5</strain>
    </source>
</reference>
<keyword evidence="1" id="KW-0732">Signal</keyword>
<dbReference type="EMBL" id="NESP01000001">
    <property type="protein sequence ID" value="PUE58438.1"/>
    <property type="molecule type" value="Genomic_DNA"/>
</dbReference>
<feature type="transmembrane region" description="Helical" evidence="2">
    <location>
        <begin position="55"/>
        <end position="77"/>
    </location>
</feature>
<evidence type="ECO:0000313" key="4">
    <source>
        <dbReference type="EMBL" id="PUE58438.1"/>
    </source>
</evidence>
<keyword evidence="2" id="KW-1133">Transmembrane helix</keyword>
<dbReference type="RefSeq" id="WP_108359939.1">
    <property type="nucleotide sequence ID" value="NZ_NESP01000001.1"/>
</dbReference>
<organism evidence="4 5">
    <name type="scientific">Limnohabitans curvus</name>
    <dbReference type="NCBI Taxonomy" id="323423"/>
    <lineage>
        <taxon>Bacteria</taxon>
        <taxon>Pseudomonadati</taxon>
        <taxon>Pseudomonadota</taxon>
        <taxon>Betaproteobacteria</taxon>
        <taxon>Burkholderiales</taxon>
        <taxon>Comamonadaceae</taxon>
        <taxon>Limnohabitans</taxon>
    </lineage>
</organism>
<evidence type="ECO:0000256" key="1">
    <source>
        <dbReference type="ARBA" id="ARBA00022729"/>
    </source>
</evidence>